<dbReference type="CTD" id="68920368"/>
<gene>
    <name evidence="1" type="ORF">CBG29110</name>
    <name evidence="1" type="ORF">CBG_29110</name>
</gene>
<dbReference type="HOGENOM" id="CLU_3368954_0_0_1"/>
<dbReference type="Proteomes" id="UP000008549">
    <property type="component" value="Unassembled WGS sequence"/>
</dbReference>
<dbReference type="EMBL" id="HE601438">
    <property type="protein sequence ID" value="CBX33036.1"/>
    <property type="molecule type" value="Genomic_DNA"/>
</dbReference>
<name>E3CTW5_CAEBR</name>
<evidence type="ECO:0000313" key="2">
    <source>
        <dbReference type="Proteomes" id="UP000008549"/>
    </source>
</evidence>
<keyword evidence="2" id="KW-1185">Reference proteome</keyword>
<organism evidence="1 2">
    <name type="scientific">Caenorhabditis briggsae</name>
    <dbReference type="NCBI Taxonomy" id="6238"/>
    <lineage>
        <taxon>Eukaryota</taxon>
        <taxon>Metazoa</taxon>
        <taxon>Ecdysozoa</taxon>
        <taxon>Nematoda</taxon>
        <taxon>Chromadorea</taxon>
        <taxon>Rhabditida</taxon>
        <taxon>Rhabditina</taxon>
        <taxon>Rhabditomorpha</taxon>
        <taxon>Rhabditoidea</taxon>
        <taxon>Rhabditidae</taxon>
        <taxon>Peloderinae</taxon>
        <taxon>Caenorhabditis</taxon>
    </lineage>
</organism>
<reference evidence="1 2" key="1">
    <citation type="journal article" date="2003" name="PLoS Biol.">
        <title>The genome sequence of Caenorhabditis briggsae: a platform for comparative genomics.</title>
        <authorList>
            <person name="Stein L.D."/>
            <person name="Bao Z."/>
            <person name="Blasiar D."/>
            <person name="Blumenthal T."/>
            <person name="Brent M.R."/>
            <person name="Chen N."/>
            <person name="Chinwalla A."/>
            <person name="Clarke L."/>
            <person name="Clee C."/>
            <person name="Coghlan A."/>
            <person name="Coulson A."/>
            <person name="D'Eustachio P."/>
            <person name="Fitch D.H."/>
            <person name="Fulton L.A."/>
            <person name="Fulton R.E."/>
            <person name="Griffiths-Jones S."/>
            <person name="Harris T.W."/>
            <person name="Hillier L.W."/>
            <person name="Kamath R."/>
            <person name="Kuwabara P.E."/>
            <person name="Mardis E.R."/>
            <person name="Marra M.A."/>
            <person name="Miner T.L."/>
            <person name="Minx P."/>
            <person name="Mullikin J.C."/>
            <person name="Plumb R.W."/>
            <person name="Rogers J."/>
            <person name="Schein J.E."/>
            <person name="Sohrmann M."/>
            <person name="Spieth J."/>
            <person name="Stajich J.E."/>
            <person name="Wei C."/>
            <person name="Willey D."/>
            <person name="Wilson R.K."/>
            <person name="Durbin R."/>
            <person name="Waterston R.H."/>
        </authorList>
    </citation>
    <scope>NUCLEOTIDE SEQUENCE [LARGE SCALE GENOMIC DNA]</scope>
    <source>
        <strain evidence="1 2">AF16</strain>
    </source>
</reference>
<proteinExistence type="predicted"/>
<sequence>MLLVCLDIMPRLNGRTRECSLSIKARKVHWLMANE</sequence>
<evidence type="ECO:0000313" key="1">
    <source>
        <dbReference type="EMBL" id="CBX33036.1"/>
    </source>
</evidence>
<dbReference type="KEGG" id="cbr:CBG_29110"/>
<protein>
    <submittedName>
        <fullName evidence="1">Protein CBG29110</fullName>
    </submittedName>
</protein>
<dbReference type="GeneID" id="68920368"/>
<accession>E3CTW5</accession>
<dbReference type="InParanoid" id="E3CTW5"/>
<dbReference type="AlphaFoldDB" id="E3CTW5"/>
<dbReference type="RefSeq" id="XP_045100791.1">
    <property type="nucleotide sequence ID" value="XM_045242336.1"/>
</dbReference>
<reference evidence="1 2" key="2">
    <citation type="journal article" date="2011" name="PLoS Genet.">
        <title>Caenorhabditis briggsae recombinant inbred line genotypes reveal inter-strain incompatibility and the evolution of recombination.</title>
        <authorList>
            <person name="Ross J.A."/>
            <person name="Koboldt D.C."/>
            <person name="Staisch J.E."/>
            <person name="Chamberlin H.M."/>
            <person name="Gupta B.P."/>
            <person name="Miller R.D."/>
            <person name="Baird S.E."/>
            <person name="Haag E.S."/>
        </authorList>
    </citation>
    <scope>NUCLEOTIDE SEQUENCE [LARGE SCALE GENOMIC DNA]</scope>
    <source>
        <strain evidence="1 2">AF16</strain>
    </source>
</reference>